<keyword evidence="4" id="KW-1185">Reference proteome</keyword>
<feature type="domain" description="NERD" evidence="1">
    <location>
        <begin position="38"/>
        <end position="149"/>
    </location>
</feature>
<dbReference type="Proteomes" id="UP000297014">
    <property type="component" value="Unassembled WGS sequence"/>
</dbReference>
<dbReference type="OrthoDB" id="2164794at2"/>
<reference evidence="2 4" key="1">
    <citation type="journal article" date="2014" name="Genome Announc.">
        <title>Draft Genome Sequence of Bacillus alcalophilus AV1934, a Classic Alkaliphile Isolated from Human Feces in 1934.</title>
        <authorList>
            <person name="Attie O."/>
            <person name="Jayaprakash A."/>
            <person name="Shah H."/>
            <person name="Paulsen I.T."/>
            <person name="Morino M."/>
            <person name="Takahashi Y."/>
            <person name="Narumi I."/>
            <person name="Sachidanandam R."/>
            <person name="Satoh K."/>
            <person name="Ito M."/>
            <person name="Krulwich T.A."/>
        </authorList>
    </citation>
    <scope>NUCLEOTIDE SEQUENCE [LARGE SCALE GENOMIC DNA]</scope>
    <source>
        <strain evidence="2 4">AV1934</strain>
    </source>
</reference>
<evidence type="ECO:0000259" key="1">
    <source>
        <dbReference type="PROSITE" id="PS50965"/>
    </source>
</evidence>
<dbReference type="PROSITE" id="PS50965">
    <property type="entry name" value="NERD"/>
    <property type="match status" value="1"/>
</dbReference>
<evidence type="ECO:0000313" key="5">
    <source>
        <dbReference type="Proteomes" id="UP000297014"/>
    </source>
</evidence>
<dbReference type="RefSeq" id="WP_003324577.1">
    <property type="nucleotide sequence ID" value="NZ_ALPT02000038.1"/>
</dbReference>
<evidence type="ECO:0000313" key="4">
    <source>
        <dbReference type="Proteomes" id="UP000002754"/>
    </source>
</evidence>
<dbReference type="STRING" id="1218173.BALCAV_0212450"/>
<dbReference type="InterPro" id="IPR011528">
    <property type="entry name" value="NERD"/>
</dbReference>
<gene>
    <name evidence="3" type="ORF">AJ85_11020</name>
    <name evidence="2" type="ORF">BALCAV_0212450</name>
</gene>
<dbReference type="Pfam" id="PF08378">
    <property type="entry name" value="NERD"/>
    <property type="match status" value="1"/>
</dbReference>
<dbReference type="eggNOG" id="ENOG502Z8AV">
    <property type="taxonomic scope" value="Bacteria"/>
</dbReference>
<protein>
    <recommendedName>
        <fullName evidence="1">NERD domain-containing protein</fullName>
    </recommendedName>
</protein>
<name>A0A094XE37_ALKAL</name>
<comment type="caution">
    <text evidence="2">The sequence shown here is derived from an EMBL/GenBank/DDBJ whole genome shotgun (WGS) entry which is preliminary data.</text>
</comment>
<reference evidence="3 5" key="2">
    <citation type="submission" date="2014-01" db="EMBL/GenBank/DDBJ databases">
        <title>Draft genome sequencing of Bacillus alcalophilus CGMCC 1.3604.</title>
        <authorList>
            <person name="Yang J."/>
            <person name="Diao L."/>
            <person name="Yang S."/>
        </authorList>
    </citation>
    <scope>NUCLEOTIDE SEQUENCE [LARGE SCALE GENOMIC DNA]</scope>
    <source>
        <strain evidence="3 5">CGMCC 1.3604</strain>
    </source>
</reference>
<proteinExistence type="predicted"/>
<evidence type="ECO:0000313" key="3">
    <source>
        <dbReference type="EMBL" id="THG90392.1"/>
    </source>
</evidence>
<evidence type="ECO:0000313" key="2">
    <source>
        <dbReference type="EMBL" id="KGA97050.1"/>
    </source>
</evidence>
<accession>A0A094XE37</accession>
<dbReference type="EMBL" id="JALP01000156">
    <property type="protein sequence ID" value="THG90392.1"/>
    <property type="molecule type" value="Genomic_DNA"/>
</dbReference>
<dbReference type="Proteomes" id="UP000002754">
    <property type="component" value="Unassembled WGS sequence"/>
</dbReference>
<dbReference type="AlphaFoldDB" id="A0A094XE37"/>
<organism evidence="2 4">
    <name type="scientific">Alkalihalobacillus alcalophilus ATCC 27647 = CGMCC 1.3604</name>
    <dbReference type="NCBI Taxonomy" id="1218173"/>
    <lineage>
        <taxon>Bacteria</taxon>
        <taxon>Bacillati</taxon>
        <taxon>Bacillota</taxon>
        <taxon>Bacilli</taxon>
        <taxon>Bacillales</taxon>
        <taxon>Bacillaceae</taxon>
        <taxon>Alkalihalobacillus</taxon>
    </lineage>
</organism>
<dbReference type="EMBL" id="ALPT02000038">
    <property type="protein sequence ID" value="KGA97050.1"/>
    <property type="molecule type" value="Genomic_DNA"/>
</dbReference>
<sequence>MIIKQRKKPKELLILESLVNRTKDIPKNYYLRYLNLLKGFEGEQKFDQWFDQDSSENWLQLNDLTFEVNNSIFQIDALIITSNQLFLFEVKNYEGDYKVESNRWFTLAGKEIQNPLLQLQKTETLLRQLLQQHNIHLNICPYLIFIHHEFQLFNNSIDAPIIFASQLNRFMKNFQQEHSKRVASNSSFIQKLLALHLEDPPQHRELEYHYDKLNKGVLCKKCQSLNTQIDGRTIYCFECCYKEPKDLALKRTVNEYRLLFPDNPLLTNTLLNWCQVICSRKTLLRLLKKDYKLTGHGKSAKFI</sequence>